<dbReference type="EMBL" id="JAPXFL010000004">
    <property type="protein sequence ID" value="KAK9507991.1"/>
    <property type="molecule type" value="Genomic_DNA"/>
</dbReference>
<protein>
    <submittedName>
        <fullName evidence="1">Uncharacterized protein</fullName>
    </submittedName>
</protein>
<proteinExistence type="predicted"/>
<accession>A0AAW1DB43</accession>
<gene>
    <name evidence="1" type="ORF">O3M35_007745</name>
</gene>
<sequence length="51" mass="6215">MEESRLRGRPRLRLIDIGEPKKLQVRWWRRKALDREEWKAIVKKALVLHGP</sequence>
<evidence type="ECO:0000313" key="2">
    <source>
        <dbReference type="Proteomes" id="UP001461498"/>
    </source>
</evidence>
<dbReference type="AlphaFoldDB" id="A0AAW1DB43"/>
<organism evidence="1 2">
    <name type="scientific">Rhynocoris fuscipes</name>
    <dbReference type="NCBI Taxonomy" id="488301"/>
    <lineage>
        <taxon>Eukaryota</taxon>
        <taxon>Metazoa</taxon>
        <taxon>Ecdysozoa</taxon>
        <taxon>Arthropoda</taxon>
        <taxon>Hexapoda</taxon>
        <taxon>Insecta</taxon>
        <taxon>Pterygota</taxon>
        <taxon>Neoptera</taxon>
        <taxon>Paraneoptera</taxon>
        <taxon>Hemiptera</taxon>
        <taxon>Heteroptera</taxon>
        <taxon>Panheteroptera</taxon>
        <taxon>Cimicomorpha</taxon>
        <taxon>Reduviidae</taxon>
        <taxon>Harpactorinae</taxon>
        <taxon>Harpactorini</taxon>
        <taxon>Rhynocoris</taxon>
    </lineage>
</organism>
<name>A0AAW1DB43_9HEMI</name>
<evidence type="ECO:0000313" key="1">
    <source>
        <dbReference type="EMBL" id="KAK9507991.1"/>
    </source>
</evidence>
<keyword evidence="2" id="KW-1185">Reference proteome</keyword>
<dbReference type="Proteomes" id="UP001461498">
    <property type="component" value="Unassembled WGS sequence"/>
</dbReference>
<reference evidence="1 2" key="1">
    <citation type="submission" date="2022-12" db="EMBL/GenBank/DDBJ databases">
        <title>Chromosome-level genome assembly of true bugs.</title>
        <authorList>
            <person name="Ma L."/>
            <person name="Li H."/>
        </authorList>
    </citation>
    <scope>NUCLEOTIDE SEQUENCE [LARGE SCALE GENOMIC DNA]</scope>
    <source>
        <strain evidence="1">Lab_2022b</strain>
    </source>
</reference>
<comment type="caution">
    <text evidence="1">The sequence shown here is derived from an EMBL/GenBank/DDBJ whole genome shotgun (WGS) entry which is preliminary data.</text>
</comment>